<sequence>MILIFIFISINLSIQYYLKLNLIYFNAILALFFIIKNNKHLAISFIF</sequence>
<dbReference type="HOGENOM" id="CLU_3165314_0_0_12"/>
<gene>
    <name evidence="2" type="ORF">BVAVS116_0602</name>
</gene>
<feature type="transmembrane region" description="Helical" evidence="1">
    <location>
        <begin position="16"/>
        <end position="35"/>
    </location>
</feature>
<name>D6RY77_BORVA</name>
<reference evidence="2 3" key="1">
    <citation type="submission" date="2009-01" db="EMBL/GenBank/DDBJ databases">
        <authorList>
            <person name="Fraser-Liggett C.M."/>
            <person name="Mongodin E.F."/>
            <person name="Casjens B."/>
            <person name="Dunn J."/>
            <person name="Luft B."/>
            <person name="Qiu W."/>
            <person name="Schutzer S."/>
            <person name="Sebastian Y."/>
        </authorList>
    </citation>
    <scope>NUCLEOTIDE SEQUENCE [LARGE SCALE GENOMIC DNA]</scope>
    <source>
        <strain evidence="2 3">VS116</strain>
    </source>
</reference>
<keyword evidence="1" id="KW-0472">Membrane</keyword>
<accession>D6RY77</accession>
<proteinExistence type="predicted"/>
<protein>
    <submittedName>
        <fullName evidence="2">Putative competence locus E</fullName>
    </submittedName>
</protein>
<evidence type="ECO:0000256" key="1">
    <source>
        <dbReference type="SAM" id="Phobius"/>
    </source>
</evidence>
<evidence type="ECO:0000313" key="2">
    <source>
        <dbReference type="EMBL" id="EEF81623.1"/>
    </source>
</evidence>
<keyword evidence="1" id="KW-0812">Transmembrane</keyword>
<dbReference type="EMBL" id="ABCY02000001">
    <property type="protein sequence ID" value="EEF81623.1"/>
    <property type="molecule type" value="Genomic_DNA"/>
</dbReference>
<keyword evidence="3" id="KW-1185">Reference proteome</keyword>
<dbReference type="eggNOG" id="COG0658">
    <property type="taxonomic scope" value="Bacteria"/>
</dbReference>
<keyword evidence="1" id="KW-1133">Transmembrane helix</keyword>
<dbReference type="Proteomes" id="UP000006163">
    <property type="component" value="Unassembled WGS sequence"/>
</dbReference>
<evidence type="ECO:0000313" key="3">
    <source>
        <dbReference type="Proteomes" id="UP000006163"/>
    </source>
</evidence>
<organism evidence="2 3">
    <name type="scientific">Borreliella valaisiana VS116</name>
    <dbReference type="NCBI Taxonomy" id="445987"/>
    <lineage>
        <taxon>Bacteria</taxon>
        <taxon>Pseudomonadati</taxon>
        <taxon>Spirochaetota</taxon>
        <taxon>Spirochaetia</taxon>
        <taxon>Spirochaetales</taxon>
        <taxon>Borreliaceae</taxon>
        <taxon>Borreliella</taxon>
    </lineage>
</organism>
<comment type="caution">
    <text evidence="2">The sequence shown here is derived from an EMBL/GenBank/DDBJ whole genome shotgun (WGS) entry which is preliminary data.</text>
</comment>
<dbReference type="AlphaFoldDB" id="D6RY77"/>